<evidence type="ECO:0000313" key="5">
    <source>
        <dbReference type="WBParaSite" id="Csp11.Scaffold630.g21872.t1"/>
    </source>
</evidence>
<evidence type="ECO:0000256" key="2">
    <source>
        <dbReference type="SAM" id="MobiDB-lite"/>
    </source>
</evidence>
<keyword evidence="3" id="KW-0472">Membrane</keyword>
<feature type="coiled-coil region" evidence="1">
    <location>
        <begin position="467"/>
        <end position="494"/>
    </location>
</feature>
<evidence type="ECO:0000313" key="4">
    <source>
        <dbReference type="Proteomes" id="UP000095282"/>
    </source>
</evidence>
<keyword evidence="3" id="KW-0812">Transmembrane</keyword>
<feature type="coiled-coil region" evidence="1">
    <location>
        <begin position="193"/>
        <end position="227"/>
    </location>
</feature>
<evidence type="ECO:0000256" key="1">
    <source>
        <dbReference type="SAM" id="Coils"/>
    </source>
</evidence>
<evidence type="ECO:0000256" key="3">
    <source>
        <dbReference type="SAM" id="Phobius"/>
    </source>
</evidence>
<sequence>MHFGAYSDTVFESLNEVWLKMVDPYVAFTGLFAAVITVVLFYFVYWNNKDEGDFEKVYTKERASIVFNADKKINPKETAKGNKNQKKKQKSPDATEDEQEKVDKREVSSPPPANQRTIPSQEAPKLKTAPKQQQQVELTPPKEQAQKESPKPAKKKPVKVINASDVDQKMLMSRLSNVSDLEEGFVQYLHNLYRDHEKQKNNLINENKSLQNKLSDMKGAAERAEQREKKEANIRANVVKQSELVQSDLRSKLQEANNIVAQRSKDFESSLQKLQSKNQQLESEISTNKSNYSKLVSQLKNSQQQTRDEQHKLAQLKKTHAQDTAKVEAEKAETEANVVSLKAAVDETMRRLDELNDVREQMNKLKKENADLTESVNASRLALDNQTKRDEEGEKELSHLREEKETWIKEKEEMQERYTRLDALMKELNNDISEFHSYKDSQEKIVGELNHRVADLTAEKEVFTAREAELVKQVTQAQNQLADIKEKVEQERSRIVEIPKNSPEPQSSVEEVFELKKTQTNLAAAPSTSEVNAVNKKIEELRERNLILLEKAEAIPEQLINERKRVVAELEGLSEKSFDAFDDENAYTNWVNKTVTSIKTSLATPKATSSEVSPAVTSSSEHKKPRLQLCVPKPNKLHPQLPKKANPSSFIQDDSKKNEIVASIPSEAVCYKALQSVANQLDNISILFEKEKRCYEEEIALLKSQIH</sequence>
<feature type="compositionally biased region" description="Low complexity" evidence="2">
    <location>
        <begin position="607"/>
        <end position="619"/>
    </location>
</feature>
<feature type="transmembrane region" description="Helical" evidence="3">
    <location>
        <begin position="25"/>
        <end position="46"/>
    </location>
</feature>
<proteinExistence type="predicted"/>
<name>A0A1I7V2Z9_9PELO</name>
<feature type="region of interest" description="Disordered" evidence="2">
    <location>
        <begin position="602"/>
        <end position="624"/>
    </location>
</feature>
<feature type="region of interest" description="Disordered" evidence="2">
    <location>
        <begin position="370"/>
        <end position="397"/>
    </location>
</feature>
<dbReference type="AlphaFoldDB" id="A0A1I7V2Z9"/>
<dbReference type="STRING" id="1561998.A0A1I7V2Z9"/>
<accession>A0A1I7V2Z9</accession>
<protein>
    <submittedName>
        <fullName evidence="5">Rib_recp_KP_reg domain-containing protein</fullName>
    </submittedName>
</protein>
<keyword evidence="1" id="KW-0175">Coiled coil</keyword>
<organism evidence="4 5">
    <name type="scientific">Caenorhabditis tropicalis</name>
    <dbReference type="NCBI Taxonomy" id="1561998"/>
    <lineage>
        <taxon>Eukaryota</taxon>
        <taxon>Metazoa</taxon>
        <taxon>Ecdysozoa</taxon>
        <taxon>Nematoda</taxon>
        <taxon>Chromadorea</taxon>
        <taxon>Rhabditida</taxon>
        <taxon>Rhabditina</taxon>
        <taxon>Rhabditomorpha</taxon>
        <taxon>Rhabditoidea</taxon>
        <taxon>Rhabditidae</taxon>
        <taxon>Peloderinae</taxon>
        <taxon>Caenorhabditis</taxon>
    </lineage>
</organism>
<feature type="compositionally biased region" description="Basic and acidic residues" evidence="2">
    <location>
        <begin position="386"/>
        <end position="397"/>
    </location>
</feature>
<feature type="region of interest" description="Disordered" evidence="2">
    <location>
        <begin position="75"/>
        <end position="161"/>
    </location>
</feature>
<keyword evidence="4" id="KW-1185">Reference proteome</keyword>
<dbReference type="WBParaSite" id="Csp11.Scaffold630.g21872.t1">
    <property type="protein sequence ID" value="Csp11.Scaffold630.g21872.t1"/>
    <property type="gene ID" value="Csp11.Scaffold630.g21872"/>
</dbReference>
<reference evidence="5" key="1">
    <citation type="submission" date="2016-11" db="UniProtKB">
        <authorList>
            <consortium name="WormBaseParasite"/>
        </authorList>
    </citation>
    <scope>IDENTIFICATION</scope>
</reference>
<dbReference type="Proteomes" id="UP000095282">
    <property type="component" value="Unplaced"/>
</dbReference>
<keyword evidence="3" id="KW-1133">Transmembrane helix</keyword>